<evidence type="ECO:0000313" key="2">
    <source>
        <dbReference type="Proteomes" id="UP000217790"/>
    </source>
</evidence>
<dbReference type="EMBL" id="KZ293671">
    <property type="protein sequence ID" value="PBK88845.1"/>
    <property type="molecule type" value="Genomic_DNA"/>
</dbReference>
<protein>
    <submittedName>
        <fullName evidence="1">Uncharacterized protein</fullName>
    </submittedName>
</protein>
<accession>A0A2H3D0R1</accession>
<gene>
    <name evidence="1" type="ORF">ARMGADRAFT_1033820</name>
</gene>
<dbReference type="Proteomes" id="UP000217790">
    <property type="component" value="Unassembled WGS sequence"/>
</dbReference>
<organism evidence="1 2">
    <name type="scientific">Armillaria gallica</name>
    <name type="common">Bulbous honey fungus</name>
    <name type="synonym">Armillaria bulbosa</name>
    <dbReference type="NCBI Taxonomy" id="47427"/>
    <lineage>
        <taxon>Eukaryota</taxon>
        <taxon>Fungi</taxon>
        <taxon>Dikarya</taxon>
        <taxon>Basidiomycota</taxon>
        <taxon>Agaricomycotina</taxon>
        <taxon>Agaricomycetes</taxon>
        <taxon>Agaricomycetidae</taxon>
        <taxon>Agaricales</taxon>
        <taxon>Marasmiineae</taxon>
        <taxon>Physalacriaceae</taxon>
        <taxon>Armillaria</taxon>
    </lineage>
</organism>
<dbReference type="AlphaFoldDB" id="A0A2H3D0R1"/>
<sequence length="174" mass="19172">MAMLQQSLFPSFIFLGSFPQVIQVPSSTYLYYVKSDGAFKRSSIWEVPMLPSASHGPGHAYRMLAPVTRVSMRLAVRTVGVSIQRYVRLEVSFPSAGVVAAAVGILSTARSSVKRLIGILVIVKTASHKPGAIAFRRKGQDESRWNNDQSYMIEVLALGGVHGECVWHTEFVEM</sequence>
<proteinExistence type="predicted"/>
<name>A0A2H3D0R1_ARMGA</name>
<evidence type="ECO:0000313" key="1">
    <source>
        <dbReference type="EMBL" id="PBK88845.1"/>
    </source>
</evidence>
<keyword evidence="2" id="KW-1185">Reference proteome</keyword>
<dbReference type="InParanoid" id="A0A2H3D0R1"/>
<reference evidence="2" key="1">
    <citation type="journal article" date="2017" name="Nat. Ecol. Evol.">
        <title>Genome expansion and lineage-specific genetic innovations in the forest pathogenic fungi Armillaria.</title>
        <authorList>
            <person name="Sipos G."/>
            <person name="Prasanna A.N."/>
            <person name="Walter M.C."/>
            <person name="O'Connor E."/>
            <person name="Balint B."/>
            <person name="Krizsan K."/>
            <person name="Kiss B."/>
            <person name="Hess J."/>
            <person name="Varga T."/>
            <person name="Slot J."/>
            <person name="Riley R."/>
            <person name="Boka B."/>
            <person name="Rigling D."/>
            <person name="Barry K."/>
            <person name="Lee J."/>
            <person name="Mihaltcheva S."/>
            <person name="LaButti K."/>
            <person name="Lipzen A."/>
            <person name="Waldron R."/>
            <person name="Moloney N.M."/>
            <person name="Sperisen C."/>
            <person name="Kredics L."/>
            <person name="Vagvoelgyi C."/>
            <person name="Patrignani A."/>
            <person name="Fitzpatrick D."/>
            <person name="Nagy I."/>
            <person name="Doyle S."/>
            <person name="Anderson J.B."/>
            <person name="Grigoriev I.V."/>
            <person name="Gueldener U."/>
            <person name="Muensterkoetter M."/>
            <person name="Nagy L.G."/>
        </authorList>
    </citation>
    <scope>NUCLEOTIDE SEQUENCE [LARGE SCALE GENOMIC DNA]</scope>
    <source>
        <strain evidence="2">Ar21-2</strain>
    </source>
</reference>